<gene>
    <name evidence="15" type="ORF">BN940_15306</name>
</gene>
<dbReference type="InterPro" id="IPR006700">
    <property type="entry name" value="RsmE"/>
</dbReference>
<keyword evidence="5 12" id="KW-0963">Cytoplasm</keyword>
<dbReference type="NCBIfam" id="NF008692">
    <property type="entry name" value="PRK11713.1-5"/>
    <property type="match status" value="1"/>
</dbReference>
<dbReference type="SUPFAM" id="SSF88697">
    <property type="entry name" value="PUA domain-like"/>
    <property type="match status" value="1"/>
</dbReference>
<evidence type="ECO:0000256" key="3">
    <source>
        <dbReference type="ARBA" id="ARBA00012328"/>
    </source>
</evidence>
<dbReference type="SUPFAM" id="SSF75217">
    <property type="entry name" value="alpha/beta knot"/>
    <property type="match status" value="1"/>
</dbReference>
<evidence type="ECO:0000256" key="8">
    <source>
        <dbReference type="ARBA" id="ARBA00022679"/>
    </source>
</evidence>
<comment type="subcellular location">
    <subcellularLocation>
        <location evidence="1 12">Cytoplasm</location>
    </subcellularLocation>
</comment>
<name>W8X9V9_CASD6</name>
<evidence type="ECO:0000256" key="1">
    <source>
        <dbReference type="ARBA" id="ARBA00004496"/>
    </source>
</evidence>
<dbReference type="InterPro" id="IPR029028">
    <property type="entry name" value="Alpha/beta_knot_MTases"/>
</dbReference>
<evidence type="ECO:0000256" key="6">
    <source>
        <dbReference type="ARBA" id="ARBA00022552"/>
    </source>
</evidence>
<dbReference type="KEGG" id="cdn:BN940_15306"/>
<evidence type="ECO:0000256" key="7">
    <source>
        <dbReference type="ARBA" id="ARBA00022603"/>
    </source>
</evidence>
<evidence type="ECO:0000256" key="5">
    <source>
        <dbReference type="ARBA" id="ARBA00022490"/>
    </source>
</evidence>
<evidence type="ECO:0000259" key="13">
    <source>
        <dbReference type="Pfam" id="PF04452"/>
    </source>
</evidence>
<comment type="catalytic activity">
    <reaction evidence="11 12">
        <text>uridine(1498) in 16S rRNA + S-adenosyl-L-methionine = N(3)-methyluridine(1498) in 16S rRNA + S-adenosyl-L-homocysteine + H(+)</text>
        <dbReference type="Rhea" id="RHEA:42920"/>
        <dbReference type="Rhea" id="RHEA-COMP:10283"/>
        <dbReference type="Rhea" id="RHEA-COMP:10284"/>
        <dbReference type="ChEBI" id="CHEBI:15378"/>
        <dbReference type="ChEBI" id="CHEBI:57856"/>
        <dbReference type="ChEBI" id="CHEBI:59789"/>
        <dbReference type="ChEBI" id="CHEBI:65315"/>
        <dbReference type="ChEBI" id="CHEBI:74502"/>
        <dbReference type="EC" id="2.1.1.193"/>
    </reaction>
</comment>
<dbReference type="NCBIfam" id="TIGR00046">
    <property type="entry name" value="RsmE family RNA methyltransferase"/>
    <property type="match status" value="1"/>
</dbReference>
<dbReference type="InterPro" id="IPR029026">
    <property type="entry name" value="tRNA_m1G_MTases_N"/>
</dbReference>
<evidence type="ECO:0000313" key="16">
    <source>
        <dbReference type="Proteomes" id="UP000019805"/>
    </source>
</evidence>
<dbReference type="InterPro" id="IPR046886">
    <property type="entry name" value="RsmE_MTase_dom"/>
</dbReference>
<dbReference type="Gene3D" id="2.40.240.20">
    <property type="entry name" value="Hypothetical PUA domain-like, domain 1"/>
    <property type="match status" value="1"/>
</dbReference>
<dbReference type="STRING" id="1437824.BN940_15306"/>
<dbReference type="InterPro" id="IPR046887">
    <property type="entry name" value="RsmE_PUA-like"/>
</dbReference>
<keyword evidence="7 12" id="KW-0489">Methyltransferase</keyword>
<evidence type="ECO:0000256" key="9">
    <source>
        <dbReference type="ARBA" id="ARBA00022691"/>
    </source>
</evidence>
<dbReference type="Pfam" id="PF04452">
    <property type="entry name" value="Methyltrans_RNA"/>
    <property type="match status" value="1"/>
</dbReference>
<organism evidence="15 16">
    <name type="scientific">Castellaniella defragrans (strain DSM 12143 / CCUG 39792 / 65Phen)</name>
    <name type="common">Alcaligenes defragrans</name>
    <dbReference type="NCBI Taxonomy" id="1437824"/>
    <lineage>
        <taxon>Bacteria</taxon>
        <taxon>Pseudomonadati</taxon>
        <taxon>Pseudomonadota</taxon>
        <taxon>Betaproteobacteria</taxon>
        <taxon>Burkholderiales</taxon>
        <taxon>Alcaligenaceae</taxon>
        <taxon>Castellaniella</taxon>
    </lineage>
</organism>
<dbReference type="PANTHER" id="PTHR30027:SF3">
    <property type="entry name" value="16S RRNA (URACIL(1498)-N(3))-METHYLTRANSFERASE"/>
    <property type="match status" value="1"/>
</dbReference>
<keyword evidence="9 12" id="KW-0949">S-adenosyl-L-methionine</keyword>
<dbReference type="AlphaFoldDB" id="W8X9V9"/>
<dbReference type="EC" id="2.1.1.193" evidence="3 12"/>
<evidence type="ECO:0000256" key="2">
    <source>
        <dbReference type="ARBA" id="ARBA00005528"/>
    </source>
</evidence>
<proteinExistence type="inferred from homology"/>
<dbReference type="EMBL" id="HG916765">
    <property type="protein sequence ID" value="CDM25505.1"/>
    <property type="molecule type" value="Genomic_DNA"/>
</dbReference>
<feature type="domain" description="Ribosomal RNA small subunit methyltransferase E methyltransferase" evidence="13">
    <location>
        <begin position="83"/>
        <end position="240"/>
    </location>
</feature>
<evidence type="ECO:0000256" key="11">
    <source>
        <dbReference type="ARBA" id="ARBA00047944"/>
    </source>
</evidence>
<dbReference type="Pfam" id="PF20260">
    <property type="entry name" value="PUA_4"/>
    <property type="match status" value="1"/>
</dbReference>
<sequence length="247" mass="26716">MVIAPPAMPPPRFFCETPLDASRRVELPDALAHHALRVLRLADGAPIVLFDGRGGQYPATLRAEGRRALAELGAHEAVESELRGRLVLIQGLASGDKMDWIVEKAVELGVAELRPTAAERSVLRLAGPRLDKRLEHWRAIARAASEQCGRNRLMRIHPPAPLAACLEAVDGPALFCHPEGRLDFRAALADVRDGLTLMVGPEGGWSPEELALAQRRGLRGVRFGPRVLRTETAGLALAAAATALLDW</sequence>
<dbReference type="GO" id="GO:0005737">
    <property type="term" value="C:cytoplasm"/>
    <property type="evidence" value="ECO:0007669"/>
    <property type="project" value="UniProtKB-SubCell"/>
</dbReference>
<dbReference type="GO" id="GO:0070042">
    <property type="term" value="F:rRNA (uridine-N3-)-methyltransferase activity"/>
    <property type="evidence" value="ECO:0007669"/>
    <property type="project" value="TreeGrafter"/>
</dbReference>
<evidence type="ECO:0000259" key="14">
    <source>
        <dbReference type="Pfam" id="PF20260"/>
    </source>
</evidence>
<evidence type="ECO:0000256" key="4">
    <source>
        <dbReference type="ARBA" id="ARBA00013673"/>
    </source>
</evidence>
<evidence type="ECO:0000256" key="12">
    <source>
        <dbReference type="PIRNR" id="PIRNR015601"/>
    </source>
</evidence>
<keyword evidence="8 12" id="KW-0808">Transferase</keyword>
<reference evidence="15 16" key="1">
    <citation type="journal article" date="2014" name="BMC Microbiol.">
        <title>The oxygen-independent metabolism of cyclic monoterpenes in Castellaniella defragrans 65Phen.</title>
        <authorList>
            <person name="Petasch J."/>
            <person name="Disch E.M."/>
            <person name="Markert S."/>
            <person name="Becher D."/>
            <person name="Schweder T."/>
            <person name="Huttel B."/>
            <person name="Reinhardt R."/>
            <person name="Harder J."/>
        </authorList>
    </citation>
    <scope>NUCLEOTIDE SEQUENCE [LARGE SCALE GENOMIC DNA]</scope>
    <source>
        <strain evidence="15">65Phen</strain>
    </source>
</reference>
<comment type="function">
    <text evidence="10 12">Specifically methylates the N3 position of the uracil ring of uridine 1498 (m3U1498) in 16S rRNA. Acts on the fully assembled 30S ribosomal subunit.</text>
</comment>
<feature type="domain" description="Ribosomal RNA small subunit methyltransferase E PUA-like" evidence="14">
    <location>
        <begin position="27"/>
        <end position="68"/>
    </location>
</feature>
<comment type="similarity">
    <text evidence="2 12">Belongs to the RNA methyltransferase RsmE family.</text>
</comment>
<dbReference type="PATRIC" id="fig|1437824.5.peg.3025"/>
<dbReference type="GO" id="GO:0070475">
    <property type="term" value="P:rRNA base methylation"/>
    <property type="evidence" value="ECO:0007669"/>
    <property type="project" value="TreeGrafter"/>
</dbReference>
<dbReference type="Proteomes" id="UP000019805">
    <property type="component" value="Chromosome"/>
</dbReference>
<keyword evidence="16" id="KW-1185">Reference proteome</keyword>
<evidence type="ECO:0000313" key="15">
    <source>
        <dbReference type="EMBL" id="CDM25505.1"/>
    </source>
</evidence>
<dbReference type="PANTHER" id="PTHR30027">
    <property type="entry name" value="RIBOSOMAL RNA SMALL SUBUNIT METHYLTRANSFERASE E"/>
    <property type="match status" value="1"/>
</dbReference>
<dbReference type="CDD" id="cd18084">
    <property type="entry name" value="RsmE-like"/>
    <property type="match status" value="1"/>
</dbReference>
<evidence type="ECO:0000256" key="10">
    <source>
        <dbReference type="ARBA" id="ARBA00025699"/>
    </source>
</evidence>
<dbReference type="PIRSF" id="PIRSF015601">
    <property type="entry name" value="MTase_slr0722"/>
    <property type="match status" value="1"/>
</dbReference>
<keyword evidence="6 12" id="KW-0698">rRNA processing</keyword>
<accession>W8X9V9</accession>
<dbReference type="Gene3D" id="3.40.1280.10">
    <property type="match status" value="1"/>
</dbReference>
<dbReference type="eggNOG" id="COG1385">
    <property type="taxonomic scope" value="Bacteria"/>
</dbReference>
<dbReference type="InterPro" id="IPR015947">
    <property type="entry name" value="PUA-like_sf"/>
</dbReference>
<dbReference type="HOGENOM" id="CLU_067442_5_0_4"/>
<protein>
    <recommendedName>
        <fullName evidence="4 12">Ribosomal RNA small subunit methyltransferase E</fullName>
        <ecNumber evidence="3 12">2.1.1.193</ecNumber>
    </recommendedName>
</protein>